<dbReference type="InterPro" id="IPR050270">
    <property type="entry name" value="DegV_domain_contain"/>
</dbReference>
<dbReference type="GO" id="GO:0004371">
    <property type="term" value="F:glycerone kinase activity"/>
    <property type="evidence" value="ECO:0007669"/>
    <property type="project" value="InterPro"/>
</dbReference>
<dbReference type="SMART" id="SM01120">
    <property type="entry name" value="Dak2"/>
    <property type="match status" value="1"/>
</dbReference>
<dbReference type="SMART" id="SM01121">
    <property type="entry name" value="Dak1_2"/>
    <property type="match status" value="1"/>
</dbReference>
<gene>
    <name evidence="2" type="ORF">SAMN05444406_11612</name>
</gene>
<sequence length="549" mass="59916">MKCEFIDAAKLKEMILSATQFLDKHKQAVNALNVFPVPDGDTGTNMSLTMLAAAKEVQGARSDSMAEVVNALASGALKGARGNSGVILSQLFRGFARALQGRKEITTSDYAEAMQAGVDTAYKAVMKPVEGTMLTVARVTAEEARKIARNQKDFNEFYKEIIKVAKKVLDKTPEMLPVLKQAGVVDAGGMGLLYIMIGASHALKGTFEPDSIMMATGSYSAAPKLEVQPQEDIEYGYCTEFLIKNLYPYVEEGDEENLRERLTKLGDSVLVIRDDDIIKVHVHTNMPGKVLQLGLRYGELSSIKIDNMREQHRHMNEIGSEEPAPRDDALEKQFGVIAVAMGEGISSIFKDLAVDFVVEGGQTMNPSIDDLLKAIEKVKAKEIFILPNNGNIILSASQAQQISDKKIYVIPSKSIPQGIAAVLAFNPDVDAETNVQRMTAALSSVKTGQVTYAVRDSNFDGMSIQKGDILGLIDGKISVVGKDINEVARGLIDNMMDDDSEIITLYYGEQVSAQDAEAIADFVSSRYPDVEVEVHFGGQPLYYYIISVE</sequence>
<dbReference type="PANTHER" id="PTHR33434">
    <property type="entry name" value="DEGV DOMAIN-CONTAINING PROTEIN DR_1986-RELATED"/>
    <property type="match status" value="1"/>
</dbReference>
<dbReference type="InterPro" id="IPR004007">
    <property type="entry name" value="DhaL_dom"/>
</dbReference>
<dbReference type="STRING" id="937334.SAMN05444406_11612"/>
<keyword evidence="3" id="KW-1185">Reference proteome</keyword>
<dbReference type="Gene3D" id="1.25.40.340">
    <property type="match status" value="1"/>
</dbReference>
<evidence type="ECO:0000313" key="2">
    <source>
        <dbReference type="EMBL" id="SFQ17881.1"/>
    </source>
</evidence>
<dbReference type="InterPro" id="IPR036117">
    <property type="entry name" value="DhaL_dom_sf"/>
</dbReference>
<evidence type="ECO:0000313" key="3">
    <source>
        <dbReference type="Proteomes" id="UP000198577"/>
    </source>
</evidence>
<dbReference type="SUPFAM" id="SSF101473">
    <property type="entry name" value="DhaL-like"/>
    <property type="match status" value="1"/>
</dbReference>
<dbReference type="PROSITE" id="PS51480">
    <property type="entry name" value="DHAL"/>
    <property type="match status" value="1"/>
</dbReference>
<dbReference type="GO" id="GO:0006071">
    <property type="term" value="P:glycerol metabolic process"/>
    <property type="evidence" value="ECO:0007669"/>
    <property type="project" value="InterPro"/>
</dbReference>
<dbReference type="AlphaFoldDB" id="A0A1I5WE14"/>
<dbReference type="Pfam" id="PF02734">
    <property type="entry name" value="Dak2"/>
    <property type="match status" value="1"/>
</dbReference>
<protein>
    <recommendedName>
        <fullName evidence="1">DhaL domain-containing protein</fullName>
    </recommendedName>
</protein>
<accession>A0A1I5WE14</accession>
<evidence type="ECO:0000259" key="1">
    <source>
        <dbReference type="PROSITE" id="PS51480"/>
    </source>
</evidence>
<proteinExistence type="predicted"/>
<dbReference type="InterPro" id="IPR048394">
    <property type="entry name" value="FakA-like_M"/>
</dbReference>
<feature type="domain" description="DhaL" evidence="1">
    <location>
        <begin position="9"/>
        <end position="201"/>
    </location>
</feature>
<dbReference type="NCBIfam" id="TIGR03599">
    <property type="entry name" value="YloV"/>
    <property type="match status" value="1"/>
</dbReference>
<organism evidence="2 3">
    <name type="scientific">Caldicoprobacter faecalis</name>
    <dbReference type="NCBI Taxonomy" id="937334"/>
    <lineage>
        <taxon>Bacteria</taxon>
        <taxon>Bacillati</taxon>
        <taxon>Bacillota</taxon>
        <taxon>Clostridia</taxon>
        <taxon>Caldicoprobacterales</taxon>
        <taxon>Caldicoprobacteraceae</taxon>
        <taxon>Caldicoprobacter</taxon>
    </lineage>
</organism>
<dbReference type="Pfam" id="PF13684">
    <property type="entry name" value="FakA-like_C"/>
    <property type="match status" value="1"/>
</dbReference>
<dbReference type="Proteomes" id="UP000198577">
    <property type="component" value="Unassembled WGS sequence"/>
</dbReference>
<dbReference type="Pfam" id="PF21645">
    <property type="entry name" value="FakA-like_M"/>
    <property type="match status" value="1"/>
</dbReference>
<dbReference type="EMBL" id="FOXR01000016">
    <property type="protein sequence ID" value="SFQ17881.1"/>
    <property type="molecule type" value="Genomic_DNA"/>
</dbReference>
<dbReference type="RefSeq" id="WP_025747053.1">
    <property type="nucleotide sequence ID" value="NZ_FOXR01000016.1"/>
</dbReference>
<dbReference type="InterPro" id="IPR019986">
    <property type="entry name" value="YloV-like"/>
</dbReference>
<name>A0A1I5WE14_9FIRM</name>
<dbReference type="PANTHER" id="PTHR33434:SF4">
    <property type="entry name" value="PHOSPHATASE PROTEIN"/>
    <property type="match status" value="1"/>
</dbReference>
<dbReference type="InterPro" id="IPR033470">
    <property type="entry name" value="FakA-like_C"/>
</dbReference>
<reference evidence="2 3" key="1">
    <citation type="submission" date="2016-10" db="EMBL/GenBank/DDBJ databases">
        <authorList>
            <person name="de Groot N.N."/>
        </authorList>
    </citation>
    <scope>NUCLEOTIDE SEQUENCE [LARGE SCALE GENOMIC DNA]</scope>
    <source>
        <strain evidence="2 3">DSM 20678</strain>
    </source>
</reference>